<reference evidence="3 4" key="1">
    <citation type="journal article" date="2019" name="Int. J. Syst. Evol. Microbiol.">
        <title>The Global Catalogue of Microorganisms (GCM) 10K type strain sequencing project: providing services to taxonomists for standard genome sequencing and annotation.</title>
        <authorList>
            <consortium name="The Broad Institute Genomics Platform"/>
            <consortium name="The Broad Institute Genome Sequencing Center for Infectious Disease"/>
            <person name="Wu L."/>
            <person name="Ma J."/>
        </authorList>
    </citation>
    <scope>NUCLEOTIDE SEQUENCE [LARGE SCALE GENOMIC DNA]</scope>
    <source>
        <strain evidence="3 4">JCM 16009</strain>
    </source>
</reference>
<feature type="region of interest" description="Disordered" evidence="2">
    <location>
        <begin position="451"/>
        <end position="471"/>
    </location>
</feature>
<dbReference type="Proteomes" id="UP001500449">
    <property type="component" value="Unassembled WGS sequence"/>
</dbReference>
<dbReference type="PANTHER" id="PTHR43539:SF78">
    <property type="entry name" value="FLAVIN-CONTAINING MONOOXYGENASE"/>
    <property type="match status" value="1"/>
</dbReference>
<dbReference type="InterPro" id="IPR050982">
    <property type="entry name" value="Auxin_biosynth/cation_transpt"/>
</dbReference>
<dbReference type="InterPro" id="IPR036188">
    <property type="entry name" value="FAD/NAD-bd_sf"/>
</dbReference>
<gene>
    <name evidence="3" type="ORF">GCM10009836_19750</name>
</gene>
<accession>A0ABN2MYJ2</accession>
<organism evidence="3 4">
    <name type="scientific">Pseudonocardia ailaonensis</name>
    <dbReference type="NCBI Taxonomy" id="367279"/>
    <lineage>
        <taxon>Bacteria</taxon>
        <taxon>Bacillati</taxon>
        <taxon>Actinomycetota</taxon>
        <taxon>Actinomycetes</taxon>
        <taxon>Pseudonocardiales</taxon>
        <taxon>Pseudonocardiaceae</taxon>
        <taxon>Pseudonocardia</taxon>
    </lineage>
</organism>
<protein>
    <submittedName>
        <fullName evidence="3">MSMEG_0569 family flavin-dependent oxidoreductase</fullName>
    </submittedName>
</protein>
<dbReference type="Pfam" id="PF13738">
    <property type="entry name" value="Pyr_redox_3"/>
    <property type="match status" value="1"/>
</dbReference>
<proteinExistence type="predicted"/>
<sequence length="471" mass="51185">MMSPQPDAHLRVVPDPVPDPVPDLDGTHRSVVVVGGGQAGLSVSWWLARHGVDHLVLEGESAGHEWHDRRWDSFCLVTPNWQCALPGFRYDGQEPDGFMVRDEISAYLRRFVASFSPPLVEGVRATGLRARADRFELGTDHGTLTADQVVIATGPYQVARTPRMAERLPDSVAQVHSSAYRNAEQLPEGAVLVVGTGQSGCQIAEDLHLAGRTVHLATGTAPRVARFYRGRDCVAWLSDMGTYTKGIDQFPDVDAVRHRTNHYVTGRDGGRDIDLRRFAREGMQLHGRLLGIANGRLRFAGDLRANLDGADAVAEGIKDSIDGWIAAQGIDAPAEERRAPVWEPGPEADDPAELDLSAAGITSVIWSTGYGRDDRWIELPIFDGRGYPTHDRGVTSQPGLYFIGLPWQYTWGSGRFSGVAADAEHLVGRILAAREDAAIADGLHWLAGTPTSTFPTGTADDPDWVAPRSAS</sequence>
<dbReference type="Gene3D" id="3.50.50.60">
    <property type="entry name" value="FAD/NAD(P)-binding domain"/>
    <property type="match status" value="2"/>
</dbReference>
<dbReference type="EMBL" id="BAAAQK010000005">
    <property type="protein sequence ID" value="GAA1840445.1"/>
    <property type="molecule type" value="Genomic_DNA"/>
</dbReference>
<evidence type="ECO:0000256" key="2">
    <source>
        <dbReference type="SAM" id="MobiDB-lite"/>
    </source>
</evidence>
<dbReference type="SUPFAM" id="SSF51905">
    <property type="entry name" value="FAD/NAD(P)-binding domain"/>
    <property type="match status" value="1"/>
</dbReference>
<dbReference type="PRINTS" id="PR00411">
    <property type="entry name" value="PNDRDTASEI"/>
</dbReference>
<keyword evidence="4" id="KW-1185">Reference proteome</keyword>
<evidence type="ECO:0000256" key="1">
    <source>
        <dbReference type="ARBA" id="ARBA00023002"/>
    </source>
</evidence>
<evidence type="ECO:0000313" key="3">
    <source>
        <dbReference type="EMBL" id="GAA1840445.1"/>
    </source>
</evidence>
<dbReference type="NCBIfam" id="TIGR04046">
    <property type="entry name" value="MSMEG_0569_nitr"/>
    <property type="match status" value="1"/>
</dbReference>
<comment type="caution">
    <text evidence="3">The sequence shown here is derived from an EMBL/GenBank/DDBJ whole genome shotgun (WGS) entry which is preliminary data.</text>
</comment>
<dbReference type="PANTHER" id="PTHR43539">
    <property type="entry name" value="FLAVIN-BINDING MONOOXYGENASE-LIKE PROTEIN (AFU_ORTHOLOGUE AFUA_4G09220)"/>
    <property type="match status" value="1"/>
</dbReference>
<keyword evidence="1" id="KW-0560">Oxidoreductase</keyword>
<dbReference type="InterPro" id="IPR024000">
    <property type="entry name" value="CHP04046_FMN-dependent"/>
</dbReference>
<name>A0ABN2MYJ2_9PSEU</name>
<evidence type="ECO:0000313" key="4">
    <source>
        <dbReference type="Proteomes" id="UP001500449"/>
    </source>
</evidence>